<evidence type="ECO:0000313" key="2">
    <source>
        <dbReference type="EMBL" id="ABS66438.1"/>
    </source>
</evidence>
<evidence type="ECO:0000256" key="1">
    <source>
        <dbReference type="SAM" id="MobiDB-lite"/>
    </source>
</evidence>
<feature type="compositionally biased region" description="Pro residues" evidence="1">
    <location>
        <begin position="276"/>
        <end position="292"/>
    </location>
</feature>
<proteinExistence type="predicted"/>
<dbReference type="EMBL" id="CP000781">
    <property type="protein sequence ID" value="ABS66438.1"/>
    <property type="molecule type" value="Genomic_DNA"/>
</dbReference>
<accession>A7IEJ5</accession>
<keyword evidence="3" id="KW-1185">Reference proteome</keyword>
<dbReference type="AlphaFoldDB" id="A7IEJ5"/>
<dbReference type="STRING" id="78245.Xaut_1189"/>
<reference evidence="2 3" key="1">
    <citation type="submission" date="2007-07" db="EMBL/GenBank/DDBJ databases">
        <title>Complete sequence of chromosome of Xanthobacter autotrophicus Py2.</title>
        <authorList>
            <consortium name="US DOE Joint Genome Institute"/>
            <person name="Copeland A."/>
            <person name="Lucas S."/>
            <person name="Lapidus A."/>
            <person name="Barry K."/>
            <person name="Glavina del Rio T."/>
            <person name="Hammon N."/>
            <person name="Israni S."/>
            <person name="Dalin E."/>
            <person name="Tice H."/>
            <person name="Pitluck S."/>
            <person name="Sims D."/>
            <person name="Brettin T."/>
            <person name="Bruce D."/>
            <person name="Detter J.C."/>
            <person name="Han C."/>
            <person name="Tapia R."/>
            <person name="Brainard J."/>
            <person name="Schmutz J."/>
            <person name="Larimer F."/>
            <person name="Land M."/>
            <person name="Hauser L."/>
            <person name="Kyrpides N."/>
            <person name="Kim E."/>
            <person name="Ensigns S.A."/>
            <person name="Richardson P."/>
        </authorList>
    </citation>
    <scope>NUCLEOTIDE SEQUENCE [LARGE SCALE GENOMIC DNA]</scope>
    <source>
        <strain evidence="3">ATCC BAA-1158 / Py2</strain>
    </source>
</reference>
<feature type="region of interest" description="Disordered" evidence="1">
    <location>
        <begin position="268"/>
        <end position="296"/>
    </location>
</feature>
<evidence type="ECO:0000313" key="3">
    <source>
        <dbReference type="Proteomes" id="UP000002417"/>
    </source>
</evidence>
<name>A7IEJ5_XANP2</name>
<gene>
    <name evidence="2" type="ordered locus">Xaut_1189</name>
</gene>
<organism evidence="2 3">
    <name type="scientific">Xanthobacter autotrophicus (strain ATCC BAA-1158 / Py2)</name>
    <dbReference type="NCBI Taxonomy" id="78245"/>
    <lineage>
        <taxon>Bacteria</taxon>
        <taxon>Pseudomonadati</taxon>
        <taxon>Pseudomonadota</taxon>
        <taxon>Alphaproteobacteria</taxon>
        <taxon>Hyphomicrobiales</taxon>
        <taxon>Xanthobacteraceae</taxon>
        <taxon>Xanthobacter</taxon>
    </lineage>
</organism>
<dbReference type="Proteomes" id="UP000002417">
    <property type="component" value="Chromosome"/>
</dbReference>
<dbReference type="KEGG" id="xau:Xaut_1189"/>
<sequence>MTVRVAGEAWAGSQHGAVRMANGLFVTTKSTDRIRAHFERVRRQTEGLVDWCFVHNPGNHVAPVEPCLDPPPDQVLPERLRQLERNGGLVPGHVDVLTMAAAWPLPHDQTWIMEFDVDYTGAWRALFERFAASDADLLTTTLLPLADDPDWYFADTALAPAHVDPACRMRSFNPLMRMSRRFMEAYADEVRDPGWQGHFEYLLPTVARHRGLKIEDMGGQGPFCPPERRGTLYSNTPLHPQLVPGTFVYRPWRPDYFAERPEDFPPGDWLFHPIKPDAPPPPPPPPPPPRPPQRSLLRRLWRFVRGKGMGS</sequence>
<dbReference type="HOGENOM" id="CLU_1073036_0_0_5"/>
<dbReference type="eggNOG" id="ENOG50325IX">
    <property type="taxonomic scope" value="Bacteria"/>
</dbReference>
<protein>
    <submittedName>
        <fullName evidence="2">Uncharacterized protein</fullName>
    </submittedName>
</protein>